<reference evidence="4" key="1">
    <citation type="journal article" date="2017" name="Front. Cell. Infect. Microbiol.">
        <title>The Distinct Transcriptional Response of the Midgut of Amblyomma sculptum and Amblyomma aureolatum Ticks to Rickettsia rickettsii Correlates to Their Differences in Susceptibility to Infection.</title>
        <authorList>
            <person name="Martins L.A."/>
            <person name="Galletti M.F.B.M."/>
            <person name="Ribeiro J.M."/>
            <person name="Fujita A."/>
            <person name="Costa F.B."/>
            <person name="Labruna M.B."/>
            <person name="Daffre S."/>
            <person name="Fogaca A.C."/>
        </authorList>
    </citation>
    <scope>NUCLEOTIDE SEQUENCE</scope>
</reference>
<dbReference type="EMBL" id="GFAC01007375">
    <property type="protein sequence ID" value="JAT91813.1"/>
    <property type="molecule type" value="mRNA"/>
</dbReference>
<dbReference type="InterPro" id="IPR029277">
    <property type="entry name" value="SVWC_dom"/>
</dbReference>
<dbReference type="Pfam" id="PF15430">
    <property type="entry name" value="SVWC"/>
    <property type="match status" value="1"/>
</dbReference>
<evidence type="ECO:0000313" key="4">
    <source>
        <dbReference type="EMBL" id="JAT91813.1"/>
    </source>
</evidence>
<dbReference type="GO" id="GO:0005576">
    <property type="term" value="C:extracellular region"/>
    <property type="evidence" value="ECO:0007669"/>
    <property type="project" value="UniProtKB-SubCell"/>
</dbReference>
<comment type="subcellular location">
    <subcellularLocation>
        <location evidence="1">Secreted</location>
    </subcellularLocation>
</comment>
<keyword evidence="2" id="KW-0964">Secreted</keyword>
<protein>
    <submittedName>
        <fullName evidence="4">Putative 8.9kda 1 8.9 kDa family</fullName>
    </submittedName>
</protein>
<organism evidence="4">
    <name type="scientific">Amblyomma aureolatum</name>
    <dbReference type="NCBI Taxonomy" id="187763"/>
    <lineage>
        <taxon>Eukaryota</taxon>
        <taxon>Metazoa</taxon>
        <taxon>Ecdysozoa</taxon>
        <taxon>Arthropoda</taxon>
        <taxon>Chelicerata</taxon>
        <taxon>Arachnida</taxon>
        <taxon>Acari</taxon>
        <taxon>Parasitiformes</taxon>
        <taxon>Ixodida</taxon>
        <taxon>Ixodoidea</taxon>
        <taxon>Ixodidae</taxon>
        <taxon>Amblyomminae</taxon>
        <taxon>Amblyomma</taxon>
    </lineage>
</organism>
<accession>A0A1E1WXQ2</accession>
<sequence length="99" mass="10823">MLMFVSLTATLIAANEQEEKGDVTSLEFVNGNCIYSGTVLGDGESSPQADPCEEWTCNVTGQSLQVKGCSLSDSYGSCIPYSSGRIQWPYCCYSYRNYC</sequence>
<evidence type="ECO:0000259" key="3">
    <source>
        <dbReference type="SMART" id="SM01318"/>
    </source>
</evidence>
<dbReference type="AlphaFoldDB" id="A0A1E1WXQ2"/>
<feature type="domain" description="Single" evidence="3">
    <location>
        <begin position="33"/>
        <end position="97"/>
    </location>
</feature>
<name>A0A1E1WXQ2_9ACAR</name>
<proteinExistence type="evidence at transcript level"/>
<evidence type="ECO:0000256" key="1">
    <source>
        <dbReference type="ARBA" id="ARBA00004613"/>
    </source>
</evidence>
<evidence type="ECO:0000256" key="2">
    <source>
        <dbReference type="ARBA" id="ARBA00022525"/>
    </source>
</evidence>
<dbReference type="SMART" id="SM01318">
    <property type="entry name" value="SVWC"/>
    <property type="match status" value="1"/>
</dbReference>